<keyword evidence="4" id="KW-0804">Transcription</keyword>
<organism evidence="7 8">
    <name type="scientific">Colletotrichum phormii</name>
    <dbReference type="NCBI Taxonomy" id="359342"/>
    <lineage>
        <taxon>Eukaryota</taxon>
        <taxon>Fungi</taxon>
        <taxon>Dikarya</taxon>
        <taxon>Ascomycota</taxon>
        <taxon>Pezizomycotina</taxon>
        <taxon>Sordariomycetes</taxon>
        <taxon>Hypocreomycetidae</taxon>
        <taxon>Glomerellales</taxon>
        <taxon>Glomerellaceae</taxon>
        <taxon>Colletotrichum</taxon>
        <taxon>Colletotrichum acutatum species complex</taxon>
    </lineage>
</organism>
<comment type="subcellular location">
    <subcellularLocation>
        <location evidence="1">Nucleus</location>
    </subcellularLocation>
</comment>
<keyword evidence="3" id="KW-0238">DNA-binding</keyword>
<dbReference type="CDD" id="cd12148">
    <property type="entry name" value="fungal_TF_MHR"/>
    <property type="match status" value="1"/>
</dbReference>
<feature type="transmembrane region" description="Helical" evidence="6">
    <location>
        <begin position="26"/>
        <end position="47"/>
    </location>
</feature>
<keyword evidence="6" id="KW-0812">Transmembrane</keyword>
<reference evidence="7" key="1">
    <citation type="submission" date="2021-06" db="EMBL/GenBank/DDBJ databases">
        <title>Comparative genomics, transcriptomics and evolutionary studies reveal genomic signatures of adaptation to plant cell wall in hemibiotrophic fungi.</title>
        <authorList>
            <consortium name="DOE Joint Genome Institute"/>
            <person name="Baroncelli R."/>
            <person name="Diaz J.F."/>
            <person name="Benocci T."/>
            <person name="Peng M."/>
            <person name="Battaglia E."/>
            <person name="Haridas S."/>
            <person name="Andreopoulos W."/>
            <person name="Labutti K."/>
            <person name="Pangilinan J."/>
            <person name="Floch G.L."/>
            <person name="Makela M.R."/>
            <person name="Henrissat B."/>
            <person name="Grigoriev I.V."/>
            <person name="Crouch J.A."/>
            <person name="De Vries R.P."/>
            <person name="Sukno S.A."/>
            <person name="Thon M.R."/>
        </authorList>
    </citation>
    <scope>NUCLEOTIDE SEQUENCE</scope>
    <source>
        <strain evidence="7">CBS 102054</strain>
    </source>
</reference>
<dbReference type="PANTHER" id="PTHR46910:SF37">
    <property type="entry name" value="ZN(II)2CYS6 TRANSCRIPTION FACTOR (EUROFUNG)"/>
    <property type="match status" value="1"/>
</dbReference>
<keyword evidence="5" id="KW-0539">Nucleus</keyword>
<evidence type="ECO:0000256" key="2">
    <source>
        <dbReference type="ARBA" id="ARBA00023015"/>
    </source>
</evidence>
<evidence type="ECO:0000256" key="5">
    <source>
        <dbReference type="ARBA" id="ARBA00023242"/>
    </source>
</evidence>
<dbReference type="InterPro" id="IPR050987">
    <property type="entry name" value="AtrR-like"/>
</dbReference>
<dbReference type="RefSeq" id="XP_060447136.1">
    <property type="nucleotide sequence ID" value="XM_060594560.1"/>
</dbReference>
<dbReference type="GO" id="GO:0003677">
    <property type="term" value="F:DNA binding"/>
    <property type="evidence" value="ECO:0007669"/>
    <property type="project" value="UniProtKB-KW"/>
</dbReference>
<dbReference type="GO" id="GO:0003700">
    <property type="term" value="F:DNA-binding transcription factor activity"/>
    <property type="evidence" value="ECO:0007669"/>
    <property type="project" value="InterPro"/>
</dbReference>
<name>A0AAJ0EH15_9PEZI</name>
<evidence type="ECO:0008006" key="9">
    <source>
        <dbReference type="Google" id="ProtNLM"/>
    </source>
</evidence>
<evidence type="ECO:0000256" key="3">
    <source>
        <dbReference type="ARBA" id="ARBA00023125"/>
    </source>
</evidence>
<sequence>MILHRHWNESKAWWKAFSQFLPWPRYYLTGIYLSLQVLYLCTAILALKLLVQMFCINSCYEAQVDITRYRINGNRSLISRTRTVVPQNMRHACLESENVTQRSLSRMELTPELTPELLGFISASPGVWSMFQLGELIAAFRDYEYEVISPLPSVCAAVNIVCAYALRINGRDKIDWSDYCLHNALDMLPAIMTELPDSIAIGTLLLMTLIFASTSRLPTAAMILAIASQMMFLAGFHKMTATPDETTTHKRRLLSYAYILDQNLSLWLEKPPLLSSNFGLDLLEQEPYDGQGTIHLRDGISVNCLREQVILAKFQSKAYATLRSPDSSSMSQEAYAEISRQLLEEPLQWRSNLPALVEPLLIPNDLDKKHAPWLSAIFCTFYQVEIAIRSSIFSHKMFFDNADFRNQALLVVSSCASATRKLVAVVSSLDRSALQRSLTGHFSEVLRCLLPLVAWNLDSLFLHIAYYRHAPEVQHDARLIRNIVNLFEDNFPDYQQAKVYATTKLLCDVALRAIP</sequence>
<keyword evidence="6" id="KW-0472">Membrane</keyword>
<dbReference type="GeneID" id="85479422"/>
<accession>A0AAJ0EH15</accession>
<keyword evidence="8" id="KW-1185">Reference proteome</keyword>
<evidence type="ECO:0000256" key="6">
    <source>
        <dbReference type="SAM" id="Phobius"/>
    </source>
</evidence>
<protein>
    <recommendedName>
        <fullName evidence="9">Transcription factor domain-containing protein</fullName>
    </recommendedName>
</protein>
<dbReference type="EMBL" id="JAHMHQ010000007">
    <property type="protein sequence ID" value="KAK1638529.1"/>
    <property type="molecule type" value="Genomic_DNA"/>
</dbReference>
<dbReference type="Proteomes" id="UP001243989">
    <property type="component" value="Unassembled WGS sequence"/>
</dbReference>
<evidence type="ECO:0000313" key="7">
    <source>
        <dbReference type="EMBL" id="KAK1638529.1"/>
    </source>
</evidence>
<dbReference type="AlphaFoldDB" id="A0AAJ0EH15"/>
<keyword evidence="2" id="KW-0805">Transcription regulation</keyword>
<dbReference type="PANTHER" id="PTHR46910">
    <property type="entry name" value="TRANSCRIPTION FACTOR PDR1"/>
    <property type="match status" value="1"/>
</dbReference>
<evidence type="ECO:0000256" key="1">
    <source>
        <dbReference type="ARBA" id="ARBA00004123"/>
    </source>
</evidence>
<proteinExistence type="predicted"/>
<evidence type="ECO:0000256" key="4">
    <source>
        <dbReference type="ARBA" id="ARBA00023163"/>
    </source>
</evidence>
<evidence type="ECO:0000313" key="8">
    <source>
        <dbReference type="Proteomes" id="UP001243989"/>
    </source>
</evidence>
<comment type="caution">
    <text evidence="7">The sequence shown here is derived from an EMBL/GenBank/DDBJ whole genome shotgun (WGS) entry which is preliminary data.</text>
</comment>
<gene>
    <name evidence="7" type="ORF">BDP81DRAFT_470750</name>
</gene>
<keyword evidence="6" id="KW-1133">Transmembrane helix</keyword>
<dbReference type="GO" id="GO:0005634">
    <property type="term" value="C:nucleus"/>
    <property type="evidence" value="ECO:0007669"/>
    <property type="project" value="UniProtKB-SubCell"/>
</dbReference>